<dbReference type="Proteomes" id="UP000593567">
    <property type="component" value="Unassembled WGS sequence"/>
</dbReference>
<feature type="signal peptide" evidence="2">
    <location>
        <begin position="1"/>
        <end position="21"/>
    </location>
</feature>
<dbReference type="SUPFAM" id="SSF57501">
    <property type="entry name" value="Cystine-knot cytokines"/>
    <property type="match status" value="1"/>
</dbReference>
<dbReference type="EMBL" id="VXIV02000441">
    <property type="protein sequence ID" value="KAF6038258.1"/>
    <property type="molecule type" value="Genomic_DNA"/>
</dbReference>
<keyword evidence="2" id="KW-0732">Signal</keyword>
<accession>A0A7J7KKT2</accession>
<feature type="region of interest" description="Disordered" evidence="1">
    <location>
        <begin position="27"/>
        <end position="60"/>
    </location>
</feature>
<feature type="chain" id="PRO_5029524284" evidence="2">
    <location>
        <begin position="22"/>
        <end position="216"/>
    </location>
</feature>
<protein>
    <submittedName>
        <fullName evidence="3">Uncharacterized protein</fullName>
    </submittedName>
</protein>
<keyword evidence="4" id="KW-1185">Reference proteome</keyword>
<feature type="compositionally biased region" description="Polar residues" evidence="1">
    <location>
        <begin position="42"/>
        <end position="60"/>
    </location>
</feature>
<comment type="caution">
    <text evidence="3">The sequence shown here is derived from an EMBL/GenBank/DDBJ whole genome shotgun (WGS) entry which is preliminary data.</text>
</comment>
<feature type="region of interest" description="Disordered" evidence="1">
    <location>
        <begin position="69"/>
        <end position="88"/>
    </location>
</feature>
<dbReference type="PROSITE" id="PS50270">
    <property type="entry name" value="NGF_2"/>
    <property type="match status" value="1"/>
</dbReference>
<organism evidence="3 4">
    <name type="scientific">Bugula neritina</name>
    <name type="common">Brown bryozoan</name>
    <name type="synonym">Sertularia neritina</name>
    <dbReference type="NCBI Taxonomy" id="10212"/>
    <lineage>
        <taxon>Eukaryota</taxon>
        <taxon>Metazoa</taxon>
        <taxon>Spiralia</taxon>
        <taxon>Lophotrochozoa</taxon>
        <taxon>Bryozoa</taxon>
        <taxon>Gymnolaemata</taxon>
        <taxon>Cheilostomatida</taxon>
        <taxon>Flustrina</taxon>
        <taxon>Buguloidea</taxon>
        <taxon>Bugulidae</taxon>
        <taxon>Bugula</taxon>
    </lineage>
</organism>
<evidence type="ECO:0000256" key="2">
    <source>
        <dbReference type="SAM" id="SignalP"/>
    </source>
</evidence>
<evidence type="ECO:0000256" key="1">
    <source>
        <dbReference type="SAM" id="MobiDB-lite"/>
    </source>
</evidence>
<proteinExistence type="predicted"/>
<sequence length="216" mass="23845">MARAAIYPLLVIVSLVAVSYCQDDSSSCTLEPRSDGSPGDPASSTGPCTAQVAQSSDVSRQIESMRAVLTGSDTADGREPSSVDTSARSRPISLLPVSPLAPWCPTTTAFNQPSAVWISGQLWGVVQTSFFRQGHNERICRTTECRGRAAQTRRSRRCPRPRPVFWRGACVQKYVWVRLLVYRGTTLRWRYVRFRSDCCCTPYRINSLPIAGPILG</sequence>
<gene>
    <name evidence="3" type="ORF">EB796_003419</name>
</gene>
<dbReference type="InterPro" id="IPR029034">
    <property type="entry name" value="Cystine-knot_cytokine"/>
</dbReference>
<evidence type="ECO:0000313" key="4">
    <source>
        <dbReference type="Proteomes" id="UP000593567"/>
    </source>
</evidence>
<evidence type="ECO:0000313" key="3">
    <source>
        <dbReference type="EMBL" id="KAF6038258.1"/>
    </source>
</evidence>
<reference evidence="3" key="1">
    <citation type="submission" date="2020-06" db="EMBL/GenBank/DDBJ databases">
        <title>Draft genome of Bugula neritina, a colonial animal packing powerful symbionts and potential medicines.</title>
        <authorList>
            <person name="Rayko M."/>
        </authorList>
    </citation>
    <scope>NUCLEOTIDE SEQUENCE [LARGE SCALE GENOMIC DNA]</scope>
    <source>
        <strain evidence="3">Kwan_BN1</strain>
    </source>
</reference>
<dbReference type="Gene3D" id="2.10.90.10">
    <property type="entry name" value="Cystine-knot cytokines"/>
    <property type="match status" value="1"/>
</dbReference>
<name>A0A7J7KKT2_BUGNE</name>
<dbReference type="AlphaFoldDB" id="A0A7J7KKT2"/>